<dbReference type="InterPro" id="IPR039425">
    <property type="entry name" value="RNA_pol_sigma-70-like"/>
</dbReference>
<comment type="similarity">
    <text evidence="1">Belongs to the sigma-70 factor family. ECF subfamily.</text>
</comment>
<organism evidence="8 9">
    <name type="scientific">Aeoliella straminimaris</name>
    <dbReference type="NCBI Taxonomy" id="2954799"/>
    <lineage>
        <taxon>Bacteria</taxon>
        <taxon>Pseudomonadati</taxon>
        <taxon>Planctomycetota</taxon>
        <taxon>Planctomycetia</taxon>
        <taxon>Pirellulales</taxon>
        <taxon>Lacipirellulaceae</taxon>
        <taxon>Aeoliella</taxon>
    </lineage>
</organism>
<evidence type="ECO:0000313" key="9">
    <source>
        <dbReference type="Proteomes" id="UP001155241"/>
    </source>
</evidence>
<keyword evidence="4" id="KW-0238">DNA-binding</keyword>
<dbReference type="Pfam" id="PF04542">
    <property type="entry name" value="Sigma70_r2"/>
    <property type="match status" value="1"/>
</dbReference>
<dbReference type="RefSeq" id="WP_252851765.1">
    <property type="nucleotide sequence ID" value="NZ_JAMXLR010000026.1"/>
</dbReference>
<dbReference type="PANTHER" id="PTHR43133:SF8">
    <property type="entry name" value="RNA POLYMERASE SIGMA FACTOR HI_1459-RELATED"/>
    <property type="match status" value="1"/>
</dbReference>
<dbReference type="InterPro" id="IPR036388">
    <property type="entry name" value="WH-like_DNA-bd_sf"/>
</dbReference>
<dbReference type="InterPro" id="IPR013325">
    <property type="entry name" value="RNA_pol_sigma_r2"/>
</dbReference>
<dbReference type="CDD" id="cd06171">
    <property type="entry name" value="Sigma70_r4"/>
    <property type="match status" value="1"/>
</dbReference>
<protein>
    <submittedName>
        <fullName evidence="8">Sigma-70 family RNA polymerase sigma factor</fullName>
    </submittedName>
</protein>
<dbReference type="PANTHER" id="PTHR43133">
    <property type="entry name" value="RNA POLYMERASE ECF-TYPE SIGMA FACTO"/>
    <property type="match status" value="1"/>
</dbReference>
<evidence type="ECO:0000256" key="3">
    <source>
        <dbReference type="ARBA" id="ARBA00023082"/>
    </source>
</evidence>
<dbReference type="InterPro" id="IPR013324">
    <property type="entry name" value="RNA_pol_sigma_r3/r4-like"/>
</dbReference>
<keyword evidence="9" id="KW-1185">Reference proteome</keyword>
<dbReference type="InterPro" id="IPR014284">
    <property type="entry name" value="RNA_pol_sigma-70_dom"/>
</dbReference>
<dbReference type="InterPro" id="IPR007627">
    <property type="entry name" value="RNA_pol_sigma70_r2"/>
</dbReference>
<dbReference type="EMBL" id="JAMXLR010000026">
    <property type="protein sequence ID" value="MCO6043658.1"/>
    <property type="molecule type" value="Genomic_DNA"/>
</dbReference>
<feature type="domain" description="RNA polymerase sigma-70 region 2" evidence="6">
    <location>
        <begin position="27"/>
        <end position="96"/>
    </location>
</feature>
<feature type="domain" description="RNA polymerase sigma-70 region 4" evidence="7">
    <location>
        <begin position="150"/>
        <end position="197"/>
    </location>
</feature>
<dbReference type="NCBIfam" id="TIGR02937">
    <property type="entry name" value="sigma70-ECF"/>
    <property type="match status" value="1"/>
</dbReference>
<dbReference type="GO" id="GO:0003677">
    <property type="term" value="F:DNA binding"/>
    <property type="evidence" value="ECO:0007669"/>
    <property type="project" value="UniProtKB-KW"/>
</dbReference>
<proteinExistence type="inferred from homology"/>
<dbReference type="GO" id="GO:0006352">
    <property type="term" value="P:DNA-templated transcription initiation"/>
    <property type="evidence" value="ECO:0007669"/>
    <property type="project" value="InterPro"/>
</dbReference>
<dbReference type="Gene3D" id="1.10.1740.10">
    <property type="match status" value="1"/>
</dbReference>
<dbReference type="GO" id="GO:0016987">
    <property type="term" value="F:sigma factor activity"/>
    <property type="evidence" value="ECO:0007669"/>
    <property type="project" value="UniProtKB-KW"/>
</dbReference>
<comment type="caution">
    <text evidence="8">The sequence shown here is derived from an EMBL/GenBank/DDBJ whole genome shotgun (WGS) entry which is preliminary data.</text>
</comment>
<keyword evidence="2" id="KW-0805">Transcription regulation</keyword>
<evidence type="ECO:0000313" key="8">
    <source>
        <dbReference type="EMBL" id="MCO6043658.1"/>
    </source>
</evidence>
<keyword evidence="5" id="KW-0804">Transcription</keyword>
<sequence length="204" mass="23368">MPNSQPDTDQLLQQTVAGDQSAAQELVTRFRPRLRRMVDVHLDRRLSARVDPSDVVQDVLAEAFQRLPVYADERPISFYPWLRRIAWQRLIKVHRTHLKAARRSVEREVDAVVPISDNSVGQLVDLLAVSQTGPALKLVNDELRERVRTALDGLRPADRELLAMRYLEHLSLKEIAETTDATLAATRRRHTRALERLEQALTDT</sequence>
<name>A0A9X2F8L3_9BACT</name>
<dbReference type="SUPFAM" id="SSF88659">
    <property type="entry name" value="Sigma3 and sigma4 domains of RNA polymerase sigma factors"/>
    <property type="match status" value="1"/>
</dbReference>
<evidence type="ECO:0000259" key="7">
    <source>
        <dbReference type="Pfam" id="PF04545"/>
    </source>
</evidence>
<dbReference type="InterPro" id="IPR007630">
    <property type="entry name" value="RNA_pol_sigma70_r4"/>
</dbReference>
<accession>A0A9X2F8L3</accession>
<gene>
    <name evidence="8" type="ORF">NG895_07040</name>
</gene>
<dbReference type="Proteomes" id="UP001155241">
    <property type="component" value="Unassembled WGS sequence"/>
</dbReference>
<evidence type="ECO:0000256" key="5">
    <source>
        <dbReference type="ARBA" id="ARBA00023163"/>
    </source>
</evidence>
<reference evidence="8" key="1">
    <citation type="submission" date="2022-06" db="EMBL/GenBank/DDBJ databases">
        <title>Aeoliella straminimaris, a novel planctomycete from sediments.</title>
        <authorList>
            <person name="Vitorino I.R."/>
            <person name="Lage O.M."/>
        </authorList>
    </citation>
    <scope>NUCLEOTIDE SEQUENCE</scope>
    <source>
        <strain evidence="8">ICT_H6.2</strain>
    </source>
</reference>
<dbReference type="Gene3D" id="1.10.10.10">
    <property type="entry name" value="Winged helix-like DNA-binding domain superfamily/Winged helix DNA-binding domain"/>
    <property type="match status" value="1"/>
</dbReference>
<evidence type="ECO:0000256" key="4">
    <source>
        <dbReference type="ARBA" id="ARBA00023125"/>
    </source>
</evidence>
<evidence type="ECO:0000256" key="1">
    <source>
        <dbReference type="ARBA" id="ARBA00010641"/>
    </source>
</evidence>
<evidence type="ECO:0000259" key="6">
    <source>
        <dbReference type="Pfam" id="PF04542"/>
    </source>
</evidence>
<evidence type="ECO:0000256" key="2">
    <source>
        <dbReference type="ARBA" id="ARBA00023015"/>
    </source>
</evidence>
<keyword evidence="3" id="KW-0731">Sigma factor</keyword>
<dbReference type="AlphaFoldDB" id="A0A9X2F8L3"/>
<dbReference type="SUPFAM" id="SSF88946">
    <property type="entry name" value="Sigma2 domain of RNA polymerase sigma factors"/>
    <property type="match status" value="1"/>
</dbReference>
<dbReference type="Pfam" id="PF04545">
    <property type="entry name" value="Sigma70_r4"/>
    <property type="match status" value="1"/>
</dbReference>